<proteinExistence type="predicted"/>
<evidence type="ECO:0000313" key="3">
    <source>
        <dbReference type="EMBL" id="BAL54841.1"/>
    </source>
</evidence>
<organism evidence="3">
    <name type="scientific">uncultured Acetothermia bacterium</name>
    <dbReference type="NCBI Taxonomy" id="236499"/>
    <lineage>
        <taxon>Bacteria</taxon>
        <taxon>Candidatus Bipolaricaulota</taxon>
        <taxon>environmental samples</taxon>
    </lineage>
</organism>
<dbReference type="Pfam" id="PF00575">
    <property type="entry name" value="S1"/>
    <property type="match status" value="1"/>
</dbReference>
<dbReference type="EMBL" id="AP011701">
    <property type="protein sequence ID" value="BAL54841.1"/>
    <property type="molecule type" value="Genomic_DNA"/>
</dbReference>
<dbReference type="GO" id="GO:0006412">
    <property type="term" value="P:translation"/>
    <property type="evidence" value="ECO:0007669"/>
    <property type="project" value="TreeGrafter"/>
</dbReference>
<sequence length="181" mass="20984">MELHPEESVVGEVTAIKPYGAFVRLVTGDQGMIHISEIATEYVRDISQYLTVGQQVVVKVIGRNEEGKYNLSLKRVSRQDHDAALFHNEVTQVKKALNERLATLDDSVKEFIARRERRPTQESLMTWIATMKREKSELERHQQRRMRLYSPDWHQLAENGPAPALTEEESAEEIIEREDRE</sequence>
<dbReference type="InterPro" id="IPR003029">
    <property type="entry name" value="S1_domain"/>
</dbReference>
<name>H5SFA5_9BACT</name>
<dbReference type="InterPro" id="IPR050437">
    <property type="entry name" value="Ribos_protein_bS1-like"/>
</dbReference>
<reference evidence="3" key="1">
    <citation type="journal article" date="2005" name="Environ. Microbiol.">
        <title>Genetic and functional properties of uncultivated thermophilic crenarchaeotes from a subsurface gold mine as revealed by analysis of genome fragments.</title>
        <authorList>
            <person name="Nunoura T."/>
            <person name="Hirayama H."/>
            <person name="Takami H."/>
            <person name="Oida H."/>
            <person name="Nishi S."/>
            <person name="Shimamura S."/>
            <person name="Suzuki Y."/>
            <person name="Inagaki F."/>
            <person name="Takai K."/>
            <person name="Nealson K.H."/>
            <person name="Horikoshi K."/>
        </authorList>
    </citation>
    <scope>NUCLEOTIDE SEQUENCE</scope>
</reference>
<evidence type="ECO:0000259" key="2">
    <source>
        <dbReference type="PROSITE" id="PS50126"/>
    </source>
</evidence>
<dbReference type="PANTHER" id="PTHR10724">
    <property type="entry name" value="30S RIBOSOMAL PROTEIN S1"/>
    <property type="match status" value="1"/>
</dbReference>
<protein>
    <submittedName>
        <fullName evidence="3">S1 family RNA-binding protein</fullName>
    </submittedName>
</protein>
<evidence type="ECO:0000256" key="1">
    <source>
        <dbReference type="SAM" id="MobiDB-lite"/>
    </source>
</evidence>
<dbReference type="InterPro" id="IPR012340">
    <property type="entry name" value="NA-bd_OB-fold"/>
</dbReference>
<dbReference type="Gene3D" id="2.40.50.140">
    <property type="entry name" value="Nucleic acid-binding proteins"/>
    <property type="match status" value="1"/>
</dbReference>
<dbReference type="SUPFAM" id="SSF50249">
    <property type="entry name" value="Nucleic acid-binding proteins"/>
    <property type="match status" value="1"/>
</dbReference>
<dbReference type="PROSITE" id="PS50126">
    <property type="entry name" value="S1"/>
    <property type="match status" value="1"/>
</dbReference>
<feature type="region of interest" description="Disordered" evidence="1">
    <location>
        <begin position="149"/>
        <end position="181"/>
    </location>
</feature>
<gene>
    <name evidence="3" type="ORF">HGMM_F21A08C24</name>
</gene>
<feature type="compositionally biased region" description="Acidic residues" evidence="1">
    <location>
        <begin position="166"/>
        <end position="181"/>
    </location>
</feature>
<accession>H5SFA5</accession>
<reference evidence="3" key="2">
    <citation type="journal article" date="2012" name="PLoS ONE">
        <title>A Deeply Branching Thermophilic Bacterium with an Ancient Acetyl-CoA Pathway Dominates a Subsurface Ecosystem.</title>
        <authorList>
            <person name="Takami H."/>
            <person name="Noguchi H."/>
            <person name="Takaki Y."/>
            <person name="Uchiyama I."/>
            <person name="Toyoda A."/>
            <person name="Nishi S."/>
            <person name="Chee G.-J."/>
            <person name="Arai W."/>
            <person name="Nunoura T."/>
            <person name="Itoh T."/>
            <person name="Hattori M."/>
            <person name="Takai K."/>
        </authorList>
    </citation>
    <scope>NUCLEOTIDE SEQUENCE</scope>
</reference>
<dbReference type="GO" id="GO:0003729">
    <property type="term" value="F:mRNA binding"/>
    <property type="evidence" value="ECO:0007669"/>
    <property type="project" value="TreeGrafter"/>
</dbReference>
<dbReference type="SMART" id="SM00316">
    <property type="entry name" value="S1"/>
    <property type="match status" value="1"/>
</dbReference>
<dbReference type="AlphaFoldDB" id="H5SFA5"/>
<feature type="domain" description="S1 motif" evidence="2">
    <location>
        <begin position="6"/>
        <end position="74"/>
    </location>
</feature>
<dbReference type="GO" id="GO:0003735">
    <property type="term" value="F:structural constituent of ribosome"/>
    <property type="evidence" value="ECO:0007669"/>
    <property type="project" value="TreeGrafter"/>
</dbReference>